<evidence type="ECO:0000313" key="2">
    <source>
        <dbReference type="Proteomes" id="UP000054279"/>
    </source>
</evidence>
<keyword evidence="2" id="KW-1185">Reference proteome</keyword>
<sequence length="464" mass="53021">MAHKTTIQSLPVELLRRIFRLALDVNQASNTIAIPYDLSRLMTEVVSDFPSPTISPMALAGICPQWEQIIFDDPRVWSTIILCSNKRVPPIALRMRIARARALPLDVFIKASHGAGSDFGFSELMLCLFAEYSSRIRTLHVLSDDLGSWIARRWIFPQGRLTTFPCLERLHMLCFEDSNDEWETFEIHAPRLREFQCSGEVEYRYLSWFSEDTRASLRILNIIDFLRGSVASVPLQDYPKLHYLSWVDPGDRPGPSMQSTNDLQSIPVLGYYCSRDFFSSSRFHPPASISLSGIKILIFRNQHPRRWMFSLDLFDGLSNVEFIHIDWSGCSTDRVYNTDMLCAPNVNIVLPSLKTLELKNISIHESFIFFAVVPPEGIQISLPVLRNIIFHESAMLALLHPALDIADRKPIPDSPAIYVVPESGLELQRCTPLADYLAKQCGARFISARENRKDWEDLLQKYLV</sequence>
<dbReference type="HOGENOM" id="CLU_589460_0_0_1"/>
<proteinExistence type="predicted"/>
<dbReference type="Proteomes" id="UP000054279">
    <property type="component" value="Unassembled WGS sequence"/>
</dbReference>
<protein>
    <submittedName>
        <fullName evidence="1">Unplaced genomic scaffold SPHSTscaffold_33, whole genome shotgun sequence</fullName>
    </submittedName>
</protein>
<organism evidence="1 2">
    <name type="scientific">Sphaerobolus stellatus (strain SS14)</name>
    <dbReference type="NCBI Taxonomy" id="990650"/>
    <lineage>
        <taxon>Eukaryota</taxon>
        <taxon>Fungi</taxon>
        <taxon>Dikarya</taxon>
        <taxon>Basidiomycota</taxon>
        <taxon>Agaricomycotina</taxon>
        <taxon>Agaricomycetes</taxon>
        <taxon>Phallomycetidae</taxon>
        <taxon>Geastrales</taxon>
        <taxon>Sphaerobolaceae</taxon>
        <taxon>Sphaerobolus</taxon>
    </lineage>
</organism>
<name>A0A0C9W373_SPHS4</name>
<gene>
    <name evidence="1" type="ORF">M422DRAFT_46249</name>
</gene>
<reference evidence="1 2" key="1">
    <citation type="submission" date="2014-06" db="EMBL/GenBank/DDBJ databases">
        <title>Evolutionary Origins and Diversification of the Mycorrhizal Mutualists.</title>
        <authorList>
            <consortium name="DOE Joint Genome Institute"/>
            <consortium name="Mycorrhizal Genomics Consortium"/>
            <person name="Kohler A."/>
            <person name="Kuo A."/>
            <person name="Nagy L.G."/>
            <person name="Floudas D."/>
            <person name="Copeland A."/>
            <person name="Barry K.W."/>
            <person name="Cichocki N."/>
            <person name="Veneault-Fourrey C."/>
            <person name="LaButti K."/>
            <person name="Lindquist E.A."/>
            <person name="Lipzen A."/>
            <person name="Lundell T."/>
            <person name="Morin E."/>
            <person name="Murat C."/>
            <person name="Riley R."/>
            <person name="Ohm R."/>
            <person name="Sun H."/>
            <person name="Tunlid A."/>
            <person name="Henrissat B."/>
            <person name="Grigoriev I.V."/>
            <person name="Hibbett D.S."/>
            <person name="Martin F."/>
        </authorList>
    </citation>
    <scope>NUCLEOTIDE SEQUENCE [LARGE SCALE GENOMIC DNA]</scope>
    <source>
        <strain evidence="1 2">SS14</strain>
    </source>
</reference>
<dbReference type="AlphaFoldDB" id="A0A0C9W373"/>
<accession>A0A0C9W373</accession>
<dbReference type="EMBL" id="KN837108">
    <property type="protein sequence ID" value="KIJ46195.1"/>
    <property type="molecule type" value="Genomic_DNA"/>
</dbReference>
<evidence type="ECO:0000313" key="1">
    <source>
        <dbReference type="EMBL" id="KIJ46195.1"/>
    </source>
</evidence>